<evidence type="ECO:0000313" key="2">
    <source>
        <dbReference type="EMBL" id="KAJ3743127.1"/>
    </source>
</evidence>
<feature type="region of interest" description="Disordered" evidence="1">
    <location>
        <begin position="1"/>
        <end position="22"/>
    </location>
</feature>
<feature type="region of interest" description="Disordered" evidence="1">
    <location>
        <begin position="594"/>
        <end position="624"/>
    </location>
</feature>
<keyword evidence="3" id="KW-1185">Reference proteome</keyword>
<feature type="compositionally biased region" description="Basic and acidic residues" evidence="1">
    <location>
        <begin position="181"/>
        <end position="192"/>
    </location>
</feature>
<gene>
    <name evidence="2" type="ORF">DFH05DRAFT_1526651</name>
</gene>
<feature type="compositionally biased region" description="Basic and acidic residues" evidence="1">
    <location>
        <begin position="63"/>
        <end position="74"/>
    </location>
</feature>
<protein>
    <submittedName>
        <fullName evidence="2">Uncharacterized protein</fullName>
    </submittedName>
</protein>
<dbReference type="AlphaFoldDB" id="A0A9W8TWC5"/>
<evidence type="ECO:0000313" key="3">
    <source>
        <dbReference type="Proteomes" id="UP001142393"/>
    </source>
</evidence>
<name>A0A9W8TWC5_9AGAR</name>
<dbReference type="EMBL" id="JANVFU010000009">
    <property type="protein sequence ID" value="KAJ3743127.1"/>
    <property type="molecule type" value="Genomic_DNA"/>
</dbReference>
<sequence>MASRMSLRPKATTQVVPDSLLKTTRIEQRARKEEAEAEKLSAAEELAQKKSASVKCIASQMDKQSKQDKIDTMHPNRLSAGKNLPLQSLQSMTKKKTNVHNNEEHSSSSLDVDVGLLSDSSDSDVQETQRLEEALAEKARKKAERKAAKTSLRDSIMAERKEQATPPITPLSFKLKLPAKRPQDGSDPERNNPDPSSKRSKLNDVGGLRDNWKASLYSSHKHTSSTASLASSTDLGITDVELEEVEFGVEEDMNALEVQRNAKSHEGKGKMASKDLVSVGLEVVDVDAIATEERETGKPVLPPRRRTFTKHDLPIKLTSDHLIWNNCLQPELIEWCGTREGQFSLSSDLNFREIIKMLWDKHLGSLPHIHDMYKIGSTVYQCCDHPAILSFAQQQVRNYRSKMGQTGLDVVEAKMRTFTTVEERKDYAERMILRDAFIFEFPGATRSESQGTFRGELVLRTFAFHLTWALSSRTSHGNPAGALALAVVSVHRALTAWLPGHDSIKAVKETSRAERNAVKATMQQTEKQTFKLRNKAKGIAKNTPDGFGEELASAVRFWYHHTTNLKEQKWDQIYLASETFLVDIARAGAGPALKDALKTNKGPRVEGSQSLASADDDDALVLSD</sequence>
<reference evidence="2 3" key="1">
    <citation type="journal article" date="2023" name="Proc. Natl. Acad. Sci. U.S.A.">
        <title>A global phylogenomic analysis of the shiitake genus Lentinula.</title>
        <authorList>
            <person name="Sierra-Patev S."/>
            <person name="Min B."/>
            <person name="Naranjo-Ortiz M."/>
            <person name="Looney B."/>
            <person name="Konkel Z."/>
            <person name="Slot J.C."/>
            <person name="Sakamoto Y."/>
            <person name="Steenwyk J.L."/>
            <person name="Rokas A."/>
            <person name="Carro J."/>
            <person name="Camarero S."/>
            <person name="Ferreira P."/>
            <person name="Molpeceres G."/>
            <person name="Ruiz-Duenas F.J."/>
            <person name="Serrano A."/>
            <person name="Henrissat B."/>
            <person name="Drula E."/>
            <person name="Hughes K.W."/>
            <person name="Mata J.L."/>
            <person name="Ishikawa N.K."/>
            <person name="Vargas-Isla R."/>
            <person name="Ushijima S."/>
            <person name="Smith C.A."/>
            <person name="Donoghue J."/>
            <person name="Ahrendt S."/>
            <person name="Andreopoulos W."/>
            <person name="He G."/>
            <person name="LaButti K."/>
            <person name="Lipzen A."/>
            <person name="Ng V."/>
            <person name="Riley R."/>
            <person name="Sandor L."/>
            <person name="Barry K."/>
            <person name="Martinez A.T."/>
            <person name="Xiao Y."/>
            <person name="Gibbons J.G."/>
            <person name="Terashima K."/>
            <person name="Grigoriev I.V."/>
            <person name="Hibbett D."/>
        </authorList>
    </citation>
    <scope>NUCLEOTIDE SEQUENCE [LARGE SCALE GENOMIC DNA]</scope>
    <source>
        <strain evidence="2 3">TFB7810</strain>
    </source>
</reference>
<feature type="compositionally biased region" description="Low complexity" evidence="1">
    <location>
        <begin position="107"/>
        <end position="120"/>
    </location>
</feature>
<feature type="region of interest" description="Disordered" evidence="1">
    <location>
        <begin position="46"/>
        <end position="206"/>
    </location>
</feature>
<proteinExistence type="predicted"/>
<feature type="compositionally biased region" description="Basic and acidic residues" evidence="1">
    <location>
        <begin position="127"/>
        <end position="138"/>
    </location>
</feature>
<comment type="caution">
    <text evidence="2">The sequence shown here is derived from an EMBL/GenBank/DDBJ whole genome shotgun (WGS) entry which is preliminary data.</text>
</comment>
<feature type="compositionally biased region" description="Acidic residues" evidence="1">
    <location>
        <begin position="614"/>
        <end position="624"/>
    </location>
</feature>
<evidence type="ECO:0000256" key="1">
    <source>
        <dbReference type="SAM" id="MobiDB-lite"/>
    </source>
</evidence>
<dbReference type="Proteomes" id="UP001142393">
    <property type="component" value="Unassembled WGS sequence"/>
</dbReference>
<organism evidence="2 3">
    <name type="scientific">Lentinula detonsa</name>
    <dbReference type="NCBI Taxonomy" id="2804962"/>
    <lineage>
        <taxon>Eukaryota</taxon>
        <taxon>Fungi</taxon>
        <taxon>Dikarya</taxon>
        <taxon>Basidiomycota</taxon>
        <taxon>Agaricomycotina</taxon>
        <taxon>Agaricomycetes</taxon>
        <taxon>Agaricomycetidae</taxon>
        <taxon>Agaricales</taxon>
        <taxon>Marasmiineae</taxon>
        <taxon>Omphalotaceae</taxon>
        <taxon>Lentinula</taxon>
    </lineage>
</organism>
<accession>A0A9W8TWC5</accession>